<feature type="domain" description="Peptidoglycan binding-like" evidence="2">
    <location>
        <begin position="370"/>
        <end position="425"/>
    </location>
</feature>
<dbReference type="InterPro" id="IPR036365">
    <property type="entry name" value="PGBD-like_sf"/>
</dbReference>
<gene>
    <name evidence="3" type="ORF">V2H45_22330</name>
</gene>
<dbReference type="InterPro" id="IPR002477">
    <property type="entry name" value="Peptidoglycan-bd-like"/>
</dbReference>
<reference evidence="3" key="1">
    <citation type="submission" date="2024-01" db="EMBL/GenBank/DDBJ databases">
        <title>Bank of Algae and Cyanobacteria of the Azores (BACA) strain genomes.</title>
        <authorList>
            <person name="Luz R."/>
            <person name="Cordeiro R."/>
            <person name="Fonseca A."/>
            <person name="Goncalves V."/>
        </authorList>
    </citation>
    <scope>NUCLEOTIDE SEQUENCE</scope>
    <source>
        <strain evidence="3">BACA0141</strain>
    </source>
</reference>
<name>A0AAW9Q7K8_9CYAN</name>
<feature type="domain" description="Peptidoglycan binding-like" evidence="2">
    <location>
        <begin position="73"/>
        <end position="127"/>
    </location>
</feature>
<dbReference type="Proteomes" id="UP001333818">
    <property type="component" value="Unassembled WGS sequence"/>
</dbReference>
<feature type="compositionally biased region" description="Low complexity" evidence="1">
    <location>
        <begin position="452"/>
        <end position="481"/>
    </location>
</feature>
<feature type="domain" description="Peptidoglycan binding-like" evidence="2">
    <location>
        <begin position="276"/>
        <end position="331"/>
    </location>
</feature>
<keyword evidence="4" id="KW-1185">Reference proteome</keyword>
<feature type="domain" description="Peptidoglycan binding-like" evidence="2">
    <location>
        <begin position="485"/>
        <end position="539"/>
    </location>
</feature>
<comment type="caution">
    <text evidence="3">The sequence shown here is derived from an EMBL/GenBank/DDBJ whole genome shotgun (WGS) entry which is preliminary data.</text>
</comment>
<dbReference type="Pfam" id="PF01471">
    <property type="entry name" value="PG_binding_1"/>
    <property type="match status" value="6"/>
</dbReference>
<dbReference type="RefSeq" id="WP_330485921.1">
    <property type="nucleotide sequence ID" value="NZ_JAZBJZ010000137.1"/>
</dbReference>
<feature type="compositionally biased region" description="Pro residues" evidence="1">
    <location>
        <begin position="430"/>
        <end position="451"/>
    </location>
</feature>
<evidence type="ECO:0000256" key="1">
    <source>
        <dbReference type="SAM" id="MobiDB-lite"/>
    </source>
</evidence>
<feature type="domain" description="Peptidoglycan binding-like" evidence="2">
    <location>
        <begin position="208"/>
        <end position="264"/>
    </location>
</feature>
<dbReference type="InterPro" id="IPR036366">
    <property type="entry name" value="PGBDSf"/>
</dbReference>
<accession>A0AAW9Q7K8</accession>
<dbReference type="SUPFAM" id="SSF47090">
    <property type="entry name" value="PGBD-like"/>
    <property type="match status" value="6"/>
</dbReference>
<feature type="region of interest" description="Disordered" evidence="1">
    <location>
        <begin position="334"/>
        <end position="365"/>
    </location>
</feature>
<feature type="compositionally biased region" description="Low complexity" evidence="1">
    <location>
        <begin position="337"/>
        <end position="362"/>
    </location>
</feature>
<organism evidence="3 4">
    <name type="scientific">Tumidithrix elongata BACA0141</name>
    <dbReference type="NCBI Taxonomy" id="2716417"/>
    <lineage>
        <taxon>Bacteria</taxon>
        <taxon>Bacillati</taxon>
        <taxon>Cyanobacteriota</taxon>
        <taxon>Cyanophyceae</taxon>
        <taxon>Pseudanabaenales</taxon>
        <taxon>Pseudanabaenaceae</taxon>
        <taxon>Tumidithrix</taxon>
        <taxon>Tumidithrix elongata</taxon>
    </lineage>
</organism>
<feature type="region of interest" description="Disordered" evidence="1">
    <location>
        <begin position="426"/>
        <end position="481"/>
    </location>
</feature>
<sequence length="551" mass="55947">MELAAYLHSELTQTQFEQGIDIAPPLDCAGIDAIARSASSSKVGLCVTFAALAVVANLGSVAGASAKPQNANSDIRYVQTLLANNGFDPGPIDGVKGAATKEAIIKAQKSFGLDPDGVAGSQTLAALESRSTPSNVSSDSESSVINLQKLLSDRGFFTGPITGKYGPLTQAAVIAAQKHYGLTPDGIAGVKTLTALETDSAPTTTNISGSDAIALQKLLSDRGFYTGAIDGIMGNQTKAAVIAAQKAYGLTPDGIAGAQTLAALQAGSPSQATSSDASVTELQKLLASRGFYTGAIDGIMGNQTKAAVIAAQKSYGLTPDGIAGTQTLAALKRGTASSSTVSTKPTSPTPTSTTPTVSNNSKVGVSTTSSESIANLQNLLRDRGFYDGPTSGILGPRTRAAIIAAQKAYGLVTDGIAGSATIAALESHPPSAPKPATQPIPTPTTPKPVIQPIPQSTPQAVVQPTPKPAPVATTQPTTTAPFTRSDSVAELQQLLAQRGFYTGTADGVLSNETKNAIIRAQNFYALTPADGNPSAALVDSLKKDPFVVGGN</sequence>
<proteinExistence type="predicted"/>
<evidence type="ECO:0000259" key="2">
    <source>
        <dbReference type="Pfam" id="PF01471"/>
    </source>
</evidence>
<dbReference type="Gene3D" id="1.10.101.10">
    <property type="entry name" value="PGBD-like superfamily/PGBD"/>
    <property type="match status" value="6"/>
</dbReference>
<evidence type="ECO:0000313" key="4">
    <source>
        <dbReference type="Proteomes" id="UP001333818"/>
    </source>
</evidence>
<dbReference type="EMBL" id="JAZBJZ010000137">
    <property type="protein sequence ID" value="MEE3719485.1"/>
    <property type="molecule type" value="Genomic_DNA"/>
</dbReference>
<evidence type="ECO:0000313" key="3">
    <source>
        <dbReference type="EMBL" id="MEE3719485.1"/>
    </source>
</evidence>
<dbReference type="AlphaFoldDB" id="A0AAW9Q7K8"/>
<protein>
    <submittedName>
        <fullName evidence="3">Peptidoglycan-binding protein</fullName>
    </submittedName>
</protein>
<feature type="domain" description="Peptidoglycan binding-like" evidence="2">
    <location>
        <begin position="141"/>
        <end position="196"/>
    </location>
</feature>